<proteinExistence type="predicted"/>
<feature type="transmembrane region" description="Helical" evidence="1">
    <location>
        <begin position="41"/>
        <end position="61"/>
    </location>
</feature>
<feature type="transmembrane region" description="Helical" evidence="1">
    <location>
        <begin position="96"/>
        <end position="116"/>
    </location>
</feature>
<sequence>MALPPTSPQCAHAARESSSAKRPLCTLANSQYSTKLVCGPLTLFLFFFLINNSSISFFLPLSLLRELWSWATSSLPANFSFFLHTTKMMKSSSLELFFSSSFSFASLTGGGTLAVFSDPFG</sequence>
<organism evidence="2">
    <name type="scientific">Lutzomyia longipalpis</name>
    <name type="common">Sand fly</name>
    <dbReference type="NCBI Taxonomy" id="7200"/>
    <lineage>
        <taxon>Eukaryota</taxon>
        <taxon>Metazoa</taxon>
        <taxon>Ecdysozoa</taxon>
        <taxon>Arthropoda</taxon>
        <taxon>Hexapoda</taxon>
        <taxon>Insecta</taxon>
        <taxon>Pterygota</taxon>
        <taxon>Neoptera</taxon>
        <taxon>Endopterygota</taxon>
        <taxon>Diptera</taxon>
        <taxon>Nematocera</taxon>
        <taxon>Psychodoidea</taxon>
        <taxon>Psychodidae</taxon>
        <taxon>Lutzomyia</taxon>
        <taxon>Lutzomyia</taxon>
    </lineage>
</organism>
<dbReference type="EMBL" id="GITU01011494">
    <property type="protein sequence ID" value="MBC1180197.1"/>
    <property type="molecule type" value="Transcribed_RNA"/>
</dbReference>
<keyword evidence="1" id="KW-0812">Transmembrane</keyword>
<evidence type="ECO:0000256" key="1">
    <source>
        <dbReference type="SAM" id="Phobius"/>
    </source>
</evidence>
<keyword evidence="1" id="KW-1133">Transmembrane helix</keyword>
<name>A0A7G3B6I5_LUTLO</name>
<evidence type="ECO:0000313" key="2">
    <source>
        <dbReference type="EMBL" id="MBC1180197.1"/>
    </source>
</evidence>
<dbReference type="AlphaFoldDB" id="A0A7G3B6I5"/>
<keyword evidence="1" id="KW-0472">Membrane</keyword>
<reference evidence="2" key="1">
    <citation type="journal article" date="2020" name="BMC">
        <title>Leishmania infection induces a limited differential gene expression in the sand fly midgut.</title>
        <authorList>
            <person name="Coutinho-Abreu I.V."/>
            <person name="Serafim T.D."/>
            <person name="Meneses C."/>
            <person name="Kamhawi S."/>
            <person name="Oliveira F."/>
            <person name="Valenzuela J.G."/>
        </authorList>
    </citation>
    <scope>NUCLEOTIDE SEQUENCE</scope>
    <source>
        <strain evidence="2">Jacobina</strain>
        <tissue evidence="2">Midgut</tissue>
    </source>
</reference>
<protein>
    <submittedName>
        <fullName evidence="2">Uncharacterized protein</fullName>
    </submittedName>
</protein>
<accession>A0A7G3B6I5</accession>